<dbReference type="InterPro" id="IPR023203">
    <property type="entry name" value="TTHA0068_sf"/>
</dbReference>
<keyword evidence="2" id="KW-1185">Reference proteome</keyword>
<dbReference type="RefSeq" id="WP_380166297.1">
    <property type="nucleotide sequence ID" value="NZ_JBHTNU010000014.1"/>
</dbReference>
<dbReference type="Gene3D" id="1.10.3450.10">
    <property type="entry name" value="TTHA0068-like"/>
    <property type="match status" value="1"/>
</dbReference>
<dbReference type="InterPro" id="IPR005500">
    <property type="entry name" value="DUF309"/>
</dbReference>
<dbReference type="PANTHER" id="PTHR34796:SF1">
    <property type="entry name" value="EXPRESSED PROTEIN"/>
    <property type="match status" value="1"/>
</dbReference>
<dbReference type="EMBL" id="JBHTNU010000014">
    <property type="protein sequence ID" value="MFD1427902.1"/>
    <property type="molecule type" value="Genomic_DNA"/>
</dbReference>
<dbReference type="PANTHER" id="PTHR34796">
    <property type="entry name" value="EXPRESSED PROTEIN"/>
    <property type="match status" value="1"/>
</dbReference>
<dbReference type="Pfam" id="PF03745">
    <property type="entry name" value="DUF309"/>
    <property type="match status" value="1"/>
</dbReference>
<organism evidence="1 2">
    <name type="scientific">Kroppenstedtia sanguinis</name>
    <dbReference type="NCBI Taxonomy" id="1380684"/>
    <lineage>
        <taxon>Bacteria</taxon>
        <taxon>Bacillati</taxon>
        <taxon>Bacillota</taxon>
        <taxon>Bacilli</taxon>
        <taxon>Bacillales</taxon>
        <taxon>Thermoactinomycetaceae</taxon>
        <taxon>Kroppenstedtia</taxon>
    </lineage>
</organism>
<comment type="caution">
    <text evidence="1">The sequence shown here is derived from an EMBL/GenBank/DDBJ whole genome shotgun (WGS) entry which is preliminary data.</text>
</comment>
<dbReference type="Proteomes" id="UP001597282">
    <property type="component" value="Unassembled WGS sequence"/>
</dbReference>
<name>A0ABW4CAW4_9BACL</name>
<dbReference type="SUPFAM" id="SSF140663">
    <property type="entry name" value="TTHA0068-like"/>
    <property type="match status" value="1"/>
</dbReference>
<gene>
    <name evidence="1" type="ORF">ACFQ4Y_13415</name>
</gene>
<evidence type="ECO:0000313" key="2">
    <source>
        <dbReference type="Proteomes" id="UP001597282"/>
    </source>
</evidence>
<accession>A0ABW4CAW4</accession>
<sequence>MHSVGDRRYSPLFVQFIYHFNEDRDYYECHEVLEELWMEEGRDLLYQGLLQAAVALYHHRNGNRRGARKLFRGALEKLKFQPADALGIDLAAFRRDVQARLDVLDVAEEAPFTEGELEIRVLDPLLQEWVQSMGEGRSDGSKGKIGKKGE</sequence>
<proteinExistence type="predicted"/>
<evidence type="ECO:0000313" key="1">
    <source>
        <dbReference type="EMBL" id="MFD1427902.1"/>
    </source>
</evidence>
<reference evidence="2" key="1">
    <citation type="journal article" date="2019" name="Int. J. Syst. Evol. Microbiol.">
        <title>The Global Catalogue of Microorganisms (GCM) 10K type strain sequencing project: providing services to taxonomists for standard genome sequencing and annotation.</title>
        <authorList>
            <consortium name="The Broad Institute Genomics Platform"/>
            <consortium name="The Broad Institute Genome Sequencing Center for Infectious Disease"/>
            <person name="Wu L."/>
            <person name="Ma J."/>
        </authorList>
    </citation>
    <scope>NUCLEOTIDE SEQUENCE [LARGE SCALE GENOMIC DNA]</scope>
    <source>
        <strain evidence="2">S1</strain>
    </source>
</reference>
<protein>
    <submittedName>
        <fullName evidence="1">DUF309 domain-containing protein</fullName>
    </submittedName>
</protein>